<gene>
    <name evidence="8" type="ORF">K431DRAFT_261582</name>
</gene>
<dbReference type="SUPFAM" id="SSF53335">
    <property type="entry name" value="S-adenosyl-L-methionine-dependent methyltransferases"/>
    <property type="match status" value="1"/>
</dbReference>
<protein>
    <recommendedName>
        <fullName evidence="7">Protein arginine methyltransferase NDUFAF7</fullName>
        <ecNumber evidence="7">2.1.1.320</ecNumber>
    </recommendedName>
</protein>
<dbReference type="PANTHER" id="PTHR12049">
    <property type="entry name" value="PROTEIN ARGININE METHYLTRANSFERASE NDUFAF7, MITOCHONDRIAL"/>
    <property type="match status" value="1"/>
</dbReference>
<name>A0A9P4QF42_9PEZI</name>
<proteinExistence type="inferred from homology"/>
<accession>A0A9P4QF42</accession>
<evidence type="ECO:0000256" key="6">
    <source>
        <dbReference type="ARBA" id="ARBA00048612"/>
    </source>
</evidence>
<sequence>MRSCLFRAARQIPRNVYPVDFRPRWTPSIRWSSTDDGHKWSTSLAKTLAEAITTTGPIPVASFMRQCLTSDLGGYYSSTLTSETPIDDQFGTKGDFITSPEISQVFGELVGIWFVAEWISQGRKSNNVYLMEVGPGRGTLMDDILRTIRNFRPMLDSLEAVYLVESDSKLRAKQCELLCGQGIEPVKNELGWEGKCKHAGNLKIVWVEDVRLIPRDGSKMPFIVAHEFFDALPIHVFQSVPPAPTQQLESGDKVIQTPTGPIPVPERQRQSAREHQWRELVVSPRPPHRLEESDCEFELTMSRGATPHSMYLPELSPRYRALKSTTDATIEISPESHAYAADFAVRVGGSNLPKDAELSTSPDQIREQQLVSQINSQQEDYIRKSDPSGAALIVDYGPAGAIPANSLRGIRHHTLVSPFHTPGLTDLSADVDFLALAEAAINASPGVEVHGPVDQGRFLTAMGIEERAAQLVKRAFDKERGGSTGRDKKELTEVVKRVDSGWKRLVDRGPQGMGRLYQVMAIVPYKPVKQGEAKSRPVGFGGDLRT</sequence>
<keyword evidence="3 7" id="KW-0489">Methyltransferase</keyword>
<dbReference type="InterPro" id="IPR003788">
    <property type="entry name" value="NDUFAF7"/>
</dbReference>
<keyword evidence="9" id="KW-1185">Reference proteome</keyword>
<comment type="similarity">
    <text evidence="2 7">Belongs to the NDUFAF7 family.</text>
</comment>
<dbReference type="GO" id="GO:0035243">
    <property type="term" value="F:protein-arginine omega-N symmetric methyltransferase activity"/>
    <property type="evidence" value="ECO:0007669"/>
    <property type="project" value="UniProtKB-EC"/>
</dbReference>
<dbReference type="AlphaFoldDB" id="A0A9P4QF42"/>
<evidence type="ECO:0000313" key="9">
    <source>
        <dbReference type="Proteomes" id="UP000799441"/>
    </source>
</evidence>
<dbReference type="EC" id="2.1.1.320" evidence="7"/>
<keyword evidence="4 7" id="KW-0808">Transferase</keyword>
<dbReference type="InterPro" id="IPR038375">
    <property type="entry name" value="NDUFAF7_sf"/>
</dbReference>
<dbReference type="InterPro" id="IPR029063">
    <property type="entry name" value="SAM-dependent_MTases_sf"/>
</dbReference>
<comment type="subcellular location">
    <subcellularLocation>
        <location evidence="1 7">Mitochondrion</location>
    </subcellularLocation>
</comment>
<dbReference type="EMBL" id="MU003769">
    <property type="protein sequence ID" value="KAF2725090.1"/>
    <property type="molecule type" value="Genomic_DNA"/>
</dbReference>
<evidence type="ECO:0000313" key="8">
    <source>
        <dbReference type="EMBL" id="KAF2725090.1"/>
    </source>
</evidence>
<dbReference type="PANTHER" id="PTHR12049:SF7">
    <property type="entry name" value="PROTEIN ARGININE METHYLTRANSFERASE NDUFAF7, MITOCHONDRIAL"/>
    <property type="match status" value="1"/>
</dbReference>
<keyword evidence="5 7" id="KW-0496">Mitochondrion</keyword>
<dbReference type="Gene3D" id="3.40.50.12710">
    <property type="match status" value="1"/>
</dbReference>
<dbReference type="Pfam" id="PF02636">
    <property type="entry name" value="Methyltransf_28"/>
    <property type="match status" value="1"/>
</dbReference>
<dbReference type="Proteomes" id="UP000799441">
    <property type="component" value="Unassembled WGS sequence"/>
</dbReference>
<dbReference type="GO" id="GO:0032981">
    <property type="term" value="P:mitochondrial respiratory chain complex I assembly"/>
    <property type="evidence" value="ECO:0007669"/>
    <property type="project" value="TreeGrafter"/>
</dbReference>
<dbReference type="GO" id="GO:0032259">
    <property type="term" value="P:methylation"/>
    <property type="evidence" value="ECO:0007669"/>
    <property type="project" value="UniProtKB-KW"/>
</dbReference>
<comment type="caution">
    <text evidence="8">The sequence shown here is derived from an EMBL/GenBank/DDBJ whole genome shotgun (WGS) entry which is preliminary data.</text>
</comment>
<organism evidence="8 9">
    <name type="scientific">Polychaeton citri CBS 116435</name>
    <dbReference type="NCBI Taxonomy" id="1314669"/>
    <lineage>
        <taxon>Eukaryota</taxon>
        <taxon>Fungi</taxon>
        <taxon>Dikarya</taxon>
        <taxon>Ascomycota</taxon>
        <taxon>Pezizomycotina</taxon>
        <taxon>Dothideomycetes</taxon>
        <taxon>Dothideomycetidae</taxon>
        <taxon>Capnodiales</taxon>
        <taxon>Capnodiaceae</taxon>
        <taxon>Polychaeton</taxon>
    </lineage>
</organism>
<dbReference type="GO" id="GO:0005739">
    <property type="term" value="C:mitochondrion"/>
    <property type="evidence" value="ECO:0007669"/>
    <property type="project" value="UniProtKB-SubCell"/>
</dbReference>
<evidence type="ECO:0000256" key="1">
    <source>
        <dbReference type="ARBA" id="ARBA00004173"/>
    </source>
</evidence>
<reference evidence="8" key="1">
    <citation type="journal article" date="2020" name="Stud. Mycol.">
        <title>101 Dothideomycetes genomes: a test case for predicting lifestyles and emergence of pathogens.</title>
        <authorList>
            <person name="Haridas S."/>
            <person name="Albert R."/>
            <person name="Binder M."/>
            <person name="Bloem J."/>
            <person name="Labutti K."/>
            <person name="Salamov A."/>
            <person name="Andreopoulos B."/>
            <person name="Baker S."/>
            <person name="Barry K."/>
            <person name="Bills G."/>
            <person name="Bluhm B."/>
            <person name="Cannon C."/>
            <person name="Castanera R."/>
            <person name="Culley D."/>
            <person name="Daum C."/>
            <person name="Ezra D."/>
            <person name="Gonzalez J."/>
            <person name="Henrissat B."/>
            <person name="Kuo A."/>
            <person name="Liang C."/>
            <person name="Lipzen A."/>
            <person name="Lutzoni F."/>
            <person name="Magnuson J."/>
            <person name="Mondo S."/>
            <person name="Nolan M."/>
            <person name="Ohm R."/>
            <person name="Pangilinan J."/>
            <person name="Park H.-J."/>
            <person name="Ramirez L."/>
            <person name="Alfaro M."/>
            <person name="Sun H."/>
            <person name="Tritt A."/>
            <person name="Yoshinaga Y."/>
            <person name="Zwiers L.-H."/>
            <person name="Turgeon B."/>
            <person name="Goodwin S."/>
            <person name="Spatafora J."/>
            <person name="Crous P."/>
            <person name="Grigoriev I."/>
        </authorList>
    </citation>
    <scope>NUCLEOTIDE SEQUENCE</scope>
    <source>
        <strain evidence="8">CBS 116435</strain>
    </source>
</reference>
<evidence type="ECO:0000256" key="3">
    <source>
        <dbReference type="ARBA" id="ARBA00022603"/>
    </source>
</evidence>
<evidence type="ECO:0000256" key="4">
    <source>
        <dbReference type="ARBA" id="ARBA00022679"/>
    </source>
</evidence>
<comment type="function">
    <text evidence="7">Arginine methyltransferase involved in the assembly or stability of mitochondrial NADH:ubiquinone oxidoreductase complex (complex I).</text>
</comment>
<evidence type="ECO:0000256" key="2">
    <source>
        <dbReference type="ARBA" id="ARBA00005891"/>
    </source>
</evidence>
<evidence type="ECO:0000256" key="5">
    <source>
        <dbReference type="ARBA" id="ARBA00023128"/>
    </source>
</evidence>
<dbReference type="OrthoDB" id="5595109at2759"/>
<comment type="catalytic activity">
    <reaction evidence="6 7">
        <text>L-arginyl-[protein] + 2 S-adenosyl-L-methionine = N(omega),N(omega)'-dimethyl-L-arginyl-[protein] + 2 S-adenosyl-L-homocysteine + 2 H(+)</text>
        <dbReference type="Rhea" id="RHEA:48108"/>
        <dbReference type="Rhea" id="RHEA-COMP:10532"/>
        <dbReference type="Rhea" id="RHEA-COMP:11992"/>
        <dbReference type="ChEBI" id="CHEBI:15378"/>
        <dbReference type="ChEBI" id="CHEBI:29965"/>
        <dbReference type="ChEBI" id="CHEBI:57856"/>
        <dbReference type="ChEBI" id="CHEBI:59789"/>
        <dbReference type="ChEBI" id="CHEBI:88221"/>
        <dbReference type="EC" id="2.1.1.320"/>
    </reaction>
</comment>
<evidence type="ECO:0000256" key="7">
    <source>
        <dbReference type="RuleBase" id="RU364114"/>
    </source>
</evidence>